<protein>
    <submittedName>
        <fullName evidence="2">Uncharacterized protein</fullName>
    </submittedName>
</protein>
<feature type="region of interest" description="Disordered" evidence="1">
    <location>
        <begin position="467"/>
        <end position="486"/>
    </location>
</feature>
<proteinExistence type="predicted"/>
<accession>F4RZG1</accession>
<reference evidence="3" key="1">
    <citation type="journal article" date="2011" name="Proc. Natl. Acad. Sci. U.S.A.">
        <title>Obligate biotrophy features unraveled by the genomic analysis of rust fungi.</title>
        <authorList>
            <person name="Duplessis S."/>
            <person name="Cuomo C.A."/>
            <person name="Lin Y.-C."/>
            <person name="Aerts A."/>
            <person name="Tisserant E."/>
            <person name="Veneault-Fourrey C."/>
            <person name="Joly D.L."/>
            <person name="Hacquard S."/>
            <person name="Amselem J."/>
            <person name="Cantarel B.L."/>
            <person name="Chiu R."/>
            <person name="Coutinho P.M."/>
            <person name="Feau N."/>
            <person name="Field M."/>
            <person name="Frey P."/>
            <person name="Gelhaye E."/>
            <person name="Goldberg J."/>
            <person name="Grabherr M.G."/>
            <person name="Kodira C.D."/>
            <person name="Kohler A."/>
            <person name="Kuees U."/>
            <person name="Lindquist E.A."/>
            <person name="Lucas S.M."/>
            <person name="Mago R."/>
            <person name="Mauceli E."/>
            <person name="Morin E."/>
            <person name="Murat C."/>
            <person name="Pangilinan J.L."/>
            <person name="Park R."/>
            <person name="Pearson M."/>
            <person name="Quesneville H."/>
            <person name="Rouhier N."/>
            <person name="Sakthikumar S."/>
            <person name="Salamov A.A."/>
            <person name="Schmutz J."/>
            <person name="Selles B."/>
            <person name="Shapiro H."/>
            <person name="Tanguay P."/>
            <person name="Tuskan G.A."/>
            <person name="Henrissat B."/>
            <person name="Van de Peer Y."/>
            <person name="Rouze P."/>
            <person name="Ellis J.G."/>
            <person name="Dodds P.N."/>
            <person name="Schein J.E."/>
            <person name="Zhong S."/>
            <person name="Hamelin R.C."/>
            <person name="Grigoriev I.V."/>
            <person name="Szabo L.J."/>
            <person name="Martin F."/>
        </authorList>
    </citation>
    <scope>NUCLEOTIDE SEQUENCE [LARGE SCALE GENOMIC DNA]</scope>
    <source>
        <strain evidence="3">98AG31 / pathotype 3-4-7</strain>
    </source>
</reference>
<feature type="region of interest" description="Disordered" evidence="1">
    <location>
        <begin position="81"/>
        <end position="109"/>
    </location>
</feature>
<dbReference type="KEGG" id="mlr:MELLADRAFT_110342"/>
<dbReference type="AlphaFoldDB" id="F4RZG1"/>
<dbReference type="RefSeq" id="XP_007414477.1">
    <property type="nucleotide sequence ID" value="XM_007414415.1"/>
</dbReference>
<evidence type="ECO:0000256" key="1">
    <source>
        <dbReference type="SAM" id="MobiDB-lite"/>
    </source>
</evidence>
<gene>
    <name evidence="2" type="ORF">MELLADRAFT_110342</name>
</gene>
<feature type="region of interest" description="Disordered" evidence="1">
    <location>
        <begin position="341"/>
        <end position="363"/>
    </location>
</feature>
<evidence type="ECO:0000313" key="2">
    <source>
        <dbReference type="EMBL" id="EGG02220.1"/>
    </source>
</evidence>
<evidence type="ECO:0000313" key="3">
    <source>
        <dbReference type="Proteomes" id="UP000001072"/>
    </source>
</evidence>
<dbReference type="Proteomes" id="UP000001072">
    <property type="component" value="Unassembled WGS sequence"/>
</dbReference>
<keyword evidence="3" id="KW-1185">Reference proteome</keyword>
<feature type="region of interest" description="Disordered" evidence="1">
    <location>
        <begin position="380"/>
        <end position="411"/>
    </location>
</feature>
<name>F4RZG1_MELLP</name>
<dbReference type="HOGENOM" id="CLU_540878_0_0_1"/>
<dbReference type="GeneID" id="18924049"/>
<feature type="region of interest" description="Disordered" evidence="1">
    <location>
        <begin position="279"/>
        <end position="303"/>
    </location>
</feature>
<dbReference type="EMBL" id="GL883132">
    <property type="protein sequence ID" value="EGG02220.1"/>
    <property type="molecule type" value="Genomic_DNA"/>
</dbReference>
<feature type="compositionally biased region" description="Acidic residues" evidence="1">
    <location>
        <begin position="352"/>
        <end position="363"/>
    </location>
</feature>
<sequence>MQWHDERYVQVDHTMDSVVYKQTTAMDAAFKSVQANRSHPNHPYIESLAACPPQQKIDHGACFGKPTSCLLATASSASHSPSHIEIQRASSKRTKEENTDGTVFCGSIPANPAPPLREYRSSLFSEASLSSSKSVISVPSSPVTSVQSINPFESREFVELSHWDTAATRNSAESKVRIDVSTSARKLPYFRISKIKGLLAEKAKQGIASVQGSPDSCTAFTHSEELYTRSQGGKADSITSSAETLQFTRSTQCTVEQKKLVAREATTKTITIPSSCPQSIPLKAIPTPPITRPSSDGETSSPIDPATLYPLLCSTTSDRKEPANATFSGYVADYKNPAEPTETRLKRFQPPADEDTDSSEEEMDSIISGLLRISAIKKPADSNASIHSSTTSSDDVKYRSPSQIEDEEHHVEPVEMAHQDELQLADDDDFNDRRSSIGSLVVIDEQDELVEHHLPIWPAMSSTIKSPFSTTETTTLPKCSGSMRSPIQERKQIVKAGNRPLRVV</sequence>
<dbReference type="VEuPathDB" id="FungiDB:MELLADRAFT_110342"/>
<dbReference type="OrthoDB" id="10506226at2759"/>
<feature type="compositionally biased region" description="Polar residues" evidence="1">
    <location>
        <begin position="292"/>
        <end position="302"/>
    </location>
</feature>
<organism evidence="3">
    <name type="scientific">Melampsora larici-populina (strain 98AG31 / pathotype 3-4-7)</name>
    <name type="common">Poplar leaf rust fungus</name>
    <dbReference type="NCBI Taxonomy" id="747676"/>
    <lineage>
        <taxon>Eukaryota</taxon>
        <taxon>Fungi</taxon>
        <taxon>Dikarya</taxon>
        <taxon>Basidiomycota</taxon>
        <taxon>Pucciniomycotina</taxon>
        <taxon>Pucciniomycetes</taxon>
        <taxon>Pucciniales</taxon>
        <taxon>Melampsoraceae</taxon>
        <taxon>Melampsora</taxon>
    </lineage>
</organism>
<dbReference type="InParanoid" id="F4RZG1"/>
<feature type="compositionally biased region" description="Polar residues" evidence="1">
    <location>
        <begin position="467"/>
        <end position="485"/>
    </location>
</feature>